<comment type="caution">
    <text evidence="3">The sequence shown here is derived from an EMBL/GenBank/DDBJ whole genome shotgun (WGS) entry which is preliminary data.</text>
</comment>
<name>A0ABU6SI74_9FABA</name>
<feature type="domain" description="Aminotransferase-like plant mobile" evidence="2">
    <location>
        <begin position="26"/>
        <end position="120"/>
    </location>
</feature>
<evidence type="ECO:0000313" key="3">
    <source>
        <dbReference type="EMBL" id="MED6135824.1"/>
    </source>
</evidence>
<evidence type="ECO:0000256" key="1">
    <source>
        <dbReference type="SAM" id="MobiDB-lite"/>
    </source>
</evidence>
<keyword evidence="4" id="KW-1185">Reference proteome</keyword>
<dbReference type="Pfam" id="PF10536">
    <property type="entry name" value="PMD"/>
    <property type="match status" value="1"/>
</dbReference>
<protein>
    <recommendedName>
        <fullName evidence="2">Aminotransferase-like plant mobile domain-containing protein</fullName>
    </recommendedName>
</protein>
<dbReference type="EMBL" id="JASCZI010060759">
    <property type="protein sequence ID" value="MED6135824.1"/>
    <property type="molecule type" value="Genomic_DNA"/>
</dbReference>
<organism evidence="3 4">
    <name type="scientific">Stylosanthes scabra</name>
    <dbReference type="NCBI Taxonomy" id="79078"/>
    <lineage>
        <taxon>Eukaryota</taxon>
        <taxon>Viridiplantae</taxon>
        <taxon>Streptophyta</taxon>
        <taxon>Embryophyta</taxon>
        <taxon>Tracheophyta</taxon>
        <taxon>Spermatophyta</taxon>
        <taxon>Magnoliopsida</taxon>
        <taxon>eudicotyledons</taxon>
        <taxon>Gunneridae</taxon>
        <taxon>Pentapetalae</taxon>
        <taxon>rosids</taxon>
        <taxon>fabids</taxon>
        <taxon>Fabales</taxon>
        <taxon>Fabaceae</taxon>
        <taxon>Papilionoideae</taxon>
        <taxon>50 kb inversion clade</taxon>
        <taxon>dalbergioids sensu lato</taxon>
        <taxon>Dalbergieae</taxon>
        <taxon>Pterocarpus clade</taxon>
        <taxon>Stylosanthes</taxon>
    </lineage>
</organism>
<feature type="compositionally biased region" description="Basic residues" evidence="1">
    <location>
        <begin position="200"/>
        <end position="210"/>
    </location>
</feature>
<reference evidence="3 4" key="1">
    <citation type="journal article" date="2023" name="Plants (Basel)">
        <title>Bridging the Gap: Combining Genomics and Transcriptomics Approaches to Understand Stylosanthes scabra, an Orphan Legume from the Brazilian Caatinga.</title>
        <authorList>
            <person name="Ferreira-Neto J.R.C."/>
            <person name="da Silva M.D."/>
            <person name="Binneck E."/>
            <person name="de Melo N.F."/>
            <person name="da Silva R.H."/>
            <person name="de Melo A.L.T.M."/>
            <person name="Pandolfi V."/>
            <person name="Bustamante F.O."/>
            <person name="Brasileiro-Vidal A.C."/>
            <person name="Benko-Iseppon A.M."/>
        </authorList>
    </citation>
    <scope>NUCLEOTIDE SEQUENCE [LARGE SCALE GENOMIC DNA]</scope>
    <source>
        <tissue evidence="3">Leaves</tissue>
    </source>
</reference>
<dbReference type="InterPro" id="IPR019557">
    <property type="entry name" value="AminoTfrase-like_pln_mobile"/>
</dbReference>
<sequence length="396" mass="44560">MAHIPNSTYSALDVVAVVDPAILEENHMCVWRSVIALIYFGFIEWHQVDRVLPQFGRVQSRPPKVLDLDFLHSKDGRGGNRWFSGDYLTWHREWETRMASILKFPVHPHPGPDREFLDWWYELPHRFLSPKGLLGYPRWGEVDEIVATRGTQVPPHCTQVPDVPDRHRADRRMRVQTRMSQRDDGDGAERVRRVQFRPPGQRRPRGRGRAGAKAGAGRGEGIGVPSHVGDEGDDIFVNGYVPLGDDMFGGSAISPHQLYLDFASPSTMERQLGGEVSYSDLATILAQEDSEVSGSHDVGGTPQFHVDLNELATDLHDVYFSLGGPLLLHLTVQVHQIHCPRSHSQSCRHQESMRMMFPLCVVHIESLAVEVAGQEQVKTIEIILTGTKKESGLKRN</sequence>
<dbReference type="Proteomes" id="UP001341840">
    <property type="component" value="Unassembled WGS sequence"/>
</dbReference>
<evidence type="ECO:0000313" key="4">
    <source>
        <dbReference type="Proteomes" id="UP001341840"/>
    </source>
</evidence>
<proteinExistence type="predicted"/>
<gene>
    <name evidence="3" type="ORF">PIB30_050252</name>
</gene>
<feature type="compositionally biased region" description="Basic and acidic residues" evidence="1">
    <location>
        <begin position="180"/>
        <end position="192"/>
    </location>
</feature>
<feature type="region of interest" description="Disordered" evidence="1">
    <location>
        <begin position="173"/>
        <end position="227"/>
    </location>
</feature>
<evidence type="ECO:0000259" key="2">
    <source>
        <dbReference type="Pfam" id="PF10536"/>
    </source>
</evidence>
<accession>A0ABU6SI74</accession>